<feature type="region of interest" description="Disordered" evidence="1">
    <location>
        <begin position="47"/>
        <end position="72"/>
    </location>
</feature>
<dbReference type="InterPro" id="IPR001279">
    <property type="entry name" value="Metallo-B-lactamas"/>
</dbReference>
<dbReference type="SUPFAM" id="SSF56281">
    <property type="entry name" value="Metallo-hydrolase/oxidoreductase"/>
    <property type="match status" value="1"/>
</dbReference>
<dbReference type="InterPro" id="IPR050114">
    <property type="entry name" value="UPF0173_UPF0282_UlaG_hydrolase"/>
</dbReference>
<gene>
    <name evidence="3" type="ORF">ACFSJS_07310</name>
</gene>
<dbReference type="Gene3D" id="3.60.15.10">
    <property type="entry name" value="Ribonuclease Z/Hydroxyacylglutathione hydrolase-like"/>
    <property type="match status" value="1"/>
</dbReference>
<dbReference type="PANTHER" id="PTHR43546:SF3">
    <property type="entry name" value="UPF0173 METAL-DEPENDENT HYDROLASE MJ1163"/>
    <property type="match status" value="1"/>
</dbReference>
<dbReference type="RefSeq" id="WP_380898033.1">
    <property type="nucleotide sequence ID" value="NZ_JBHUFU010000003.1"/>
</dbReference>
<feature type="region of interest" description="Disordered" evidence="1">
    <location>
        <begin position="1"/>
        <end position="26"/>
    </location>
</feature>
<dbReference type="EMBL" id="JBHUFU010000003">
    <property type="protein sequence ID" value="MFD1829469.1"/>
    <property type="molecule type" value="Genomic_DNA"/>
</dbReference>
<evidence type="ECO:0000259" key="2">
    <source>
        <dbReference type="SMART" id="SM00849"/>
    </source>
</evidence>
<dbReference type="SMART" id="SM00849">
    <property type="entry name" value="Lactamase_B"/>
    <property type="match status" value="1"/>
</dbReference>
<name>A0ABW4PFH6_9ACTN</name>
<dbReference type="PROSITE" id="PS51318">
    <property type="entry name" value="TAT"/>
    <property type="match status" value="1"/>
</dbReference>
<evidence type="ECO:0000313" key="4">
    <source>
        <dbReference type="Proteomes" id="UP001597365"/>
    </source>
</evidence>
<accession>A0ABW4PFH6</accession>
<dbReference type="Proteomes" id="UP001597365">
    <property type="component" value="Unassembled WGS sequence"/>
</dbReference>
<reference evidence="4" key="1">
    <citation type="journal article" date="2019" name="Int. J. Syst. Evol. Microbiol.">
        <title>The Global Catalogue of Microorganisms (GCM) 10K type strain sequencing project: providing services to taxonomists for standard genome sequencing and annotation.</title>
        <authorList>
            <consortium name="The Broad Institute Genomics Platform"/>
            <consortium name="The Broad Institute Genome Sequencing Center for Infectious Disease"/>
            <person name="Wu L."/>
            <person name="Ma J."/>
        </authorList>
    </citation>
    <scope>NUCLEOTIDE SEQUENCE [LARGE SCALE GENOMIC DNA]</scope>
    <source>
        <strain evidence="4">CGMCC 4.7455</strain>
    </source>
</reference>
<proteinExistence type="predicted"/>
<evidence type="ECO:0000256" key="1">
    <source>
        <dbReference type="SAM" id="MobiDB-lite"/>
    </source>
</evidence>
<feature type="compositionally biased region" description="Low complexity" evidence="1">
    <location>
        <begin position="8"/>
        <end position="26"/>
    </location>
</feature>
<evidence type="ECO:0000313" key="3">
    <source>
        <dbReference type="EMBL" id="MFD1829469.1"/>
    </source>
</evidence>
<sequence length="355" mass="37924">MRPPLRFTSVPSAPSSRTSSSSPALSRRGLLGASAAGLTTAGLAGAGAAQAASPAARRRTRAARTEPGRSGMRLRWLGNNGWEIRIDRPGAKPATVLIDPWLTRFPTGTYTEEGADPQTPLVVHEHVIDRYRLRADQILVTHGHYDHLPDVPHLASTTGATVWGTESHANMLLALAAPHRQGTLRDQLSVVAGGEHVQLDGYSIRVLRSLHSMTGPRSRVPFPGTRPGGPPPRPQTIADLVEGGTLAYAITSDATGFTLVNFGGSNFSAADLDGLAPDLAMIQPGGASVPGYVPRLLSCLDHPPYVVPTHWDDFDEPLDEPAVDWGGLEELRRAVRDAAPETRFVVVDHLESFTP</sequence>
<dbReference type="PANTHER" id="PTHR43546">
    <property type="entry name" value="UPF0173 METAL-DEPENDENT HYDROLASE MJ1163-RELATED"/>
    <property type="match status" value="1"/>
</dbReference>
<protein>
    <submittedName>
        <fullName evidence="3">MBL fold metallo-hydrolase</fullName>
    </submittedName>
</protein>
<dbReference type="InterPro" id="IPR006311">
    <property type="entry name" value="TAT_signal"/>
</dbReference>
<keyword evidence="4" id="KW-1185">Reference proteome</keyword>
<dbReference type="CDD" id="cd06262">
    <property type="entry name" value="metallo-hydrolase-like_MBL-fold"/>
    <property type="match status" value="1"/>
</dbReference>
<feature type="domain" description="Metallo-beta-lactamase" evidence="2">
    <location>
        <begin position="78"/>
        <end position="310"/>
    </location>
</feature>
<comment type="caution">
    <text evidence="3">The sequence shown here is derived from an EMBL/GenBank/DDBJ whole genome shotgun (WGS) entry which is preliminary data.</text>
</comment>
<dbReference type="InterPro" id="IPR036866">
    <property type="entry name" value="RibonucZ/Hydroxyglut_hydro"/>
</dbReference>
<organism evidence="3 4">
    <name type="scientific">Streptomyces desertarenae</name>
    <dbReference type="NCBI Taxonomy" id="2666184"/>
    <lineage>
        <taxon>Bacteria</taxon>
        <taxon>Bacillati</taxon>
        <taxon>Actinomycetota</taxon>
        <taxon>Actinomycetes</taxon>
        <taxon>Kitasatosporales</taxon>
        <taxon>Streptomycetaceae</taxon>
        <taxon>Streptomyces</taxon>
    </lineage>
</organism>
<dbReference type="Pfam" id="PF12706">
    <property type="entry name" value="Lactamase_B_2"/>
    <property type="match status" value="1"/>
</dbReference>